<keyword evidence="4 5" id="KW-0472">Membrane</keyword>
<dbReference type="Pfam" id="PF02674">
    <property type="entry name" value="Colicin_V"/>
    <property type="match status" value="1"/>
</dbReference>
<reference evidence="7" key="1">
    <citation type="submission" date="2016-10" db="EMBL/GenBank/DDBJ databases">
        <authorList>
            <person name="Varghese N."/>
        </authorList>
    </citation>
    <scope>NUCLEOTIDE SEQUENCE [LARGE SCALE GENOMIC DNA]</scope>
    <source>
        <strain evidence="7">ACV-9</strain>
    </source>
</reference>
<evidence type="ECO:0000313" key="6">
    <source>
        <dbReference type="EMBL" id="SEK74990.1"/>
    </source>
</evidence>
<gene>
    <name evidence="6" type="ORF">SAMN02910377_01696</name>
</gene>
<dbReference type="RefSeq" id="WP_074790980.1">
    <property type="nucleotide sequence ID" value="NZ_FNZX01000010.1"/>
</dbReference>
<feature type="transmembrane region" description="Helical" evidence="5">
    <location>
        <begin position="29"/>
        <end position="47"/>
    </location>
</feature>
<keyword evidence="2 5" id="KW-0812">Transmembrane</keyword>
<evidence type="ECO:0000256" key="5">
    <source>
        <dbReference type="SAM" id="Phobius"/>
    </source>
</evidence>
<dbReference type="Proteomes" id="UP000182321">
    <property type="component" value="Unassembled WGS sequence"/>
</dbReference>
<keyword evidence="3 5" id="KW-1133">Transmembrane helix</keyword>
<dbReference type="GO" id="GO:0009403">
    <property type="term" value="P:toxin biosynthetic process"/>
    <property type="evidence" value="ECO:0007669"/>
    <property type="project" value="InterPro"/>
</dbReference>
<evidence type="ECO:0000256" key="4">
    <source>
        <dbReference type="ARBA" id="ARBA00023136"/>
    </source>
</evidence>
<evidence type="ECO:0000256" key="1">
    <source>
        <dbReference type="ARBA" id="ARBA00004141"/>
    </source>
</evidence>
<evidence type="ECO:0000313" key="7">
    <source>
        <dbReference type="Proteomes" id="UP000182321"/>
    </source>
</evidence>
<accession>A0A1H7JM22</accession>
<sequence>MEINYLLIITALILLFCIIRGARRGMLRIVFGIIAWVFLICFVNYGSNFIDNYISTSTQVPYTIQEGIVTHLTERYTASEEQEVGTGEDAVMSMVPSSIKEEITESVQSSIDATIRFIAEELTDAAINGIATIIAVLIGILVIFIIDKIIKGIGLVPGIRDVNRLLGVIAGLIEGMLAIWLLMYIASCFPASAVGQFVIENAEKDQLLYFIFENNLIARIIGK</sequence>
<dbReference type="InterPro" id="IPR003825">
    <property type="entry name" value="Colicin-V_CvpA"/>
</dbReference>
<evidence type="ECO:0000256" key="3">
    <source>
        <dbReference type="ARBA" id="ARBA00022989"/>
    </source>
</evidence>
<name>A0A1H7JM22_9FIRM</name>
<dbReference type="AlphaFoldDB" id="A0A1H7JM22"/>
<feature type="transmembrane region" description="Helical" evidence="5">
    <location>
        <begin position="6"/>
        <end position="22"/>
    </location>
</feature>
<dbReference type="GO" id="GO:0016020">
    <property type="term" value="C:membrane"/>
    <property type="evidence" value="ECO:0007669"/>
    <property type="project" value="UniProtKB-SubCell"/>
</dbReference>
<keyword evidence="7" id="KW-1185">Reference proteome</keyword>
<organism evidence="6 7">
    <name type="scientific">Pseudobutyrivibrio ruminis</name>
    <dbReference type="NCBI Taxonomy" id="46206"/>
    <lineage>
        <taxon>Bacteria</taxon>
        <taxon>Bacillati</taxon>
        <taxon>Bacillota</taxon>
        <taxon>Clostridia</taxon>
        <taxon>Lachnospirales</taxon>
        <taxon>Lachnospiraceae</taxon>
        <taxon>Pseudobutyrivibrio</taxon>
    </lineage>
</organism>
<feature type="transmembrane region" description="Helical" evidence="5">
    <location>
        <begin position="125"/>
        <end position="145"/>
    </location>
</feature>
<protein>
    <submittedName>
        <fullName evidence="6">Colicin V production protein</fullName>
    </submittedName>
</protein>
<proteinExistence type="predicted"/>
<evidence type="ECO:0000256" key="2">
    <source>
        <dbReference type="ARBA" id="ARBA00022692"/>
    </source>
</evidence>
<dbReference type="EMBL" id="FNZX01000010">
    <property type="protein sequence ID" value="SEK74990.1"/>
    <property type="molecule type" value="Genomic_DNA"/>
</dbReference>
<comment type="subcellular location">
    <subcellularLocation>
        <location evidence="1">Membrane</location>
        <topology evidence="1">Multi-pass membrane protein</topology>
    </subcellularLocation>
</comment>
<feature type="transmembrane region" description="Helical" evidence="5">
    <location>
        <begin position="165"/>
        <end position="186"/>
    </location>
</feature>